<accession>A0AAD5XFR5</accession>
<reference evidence="1" key="1">
    <citation type="submission" date="2020-05" db="EMBL/GenBank/DDBJ databases">
        <title>Phylogenomic resolution of chytrid fungi.</title>
        <authorList>
            <person name="Stajich J.E."/>
            <person name="Amses K."/>
            <person name="Simmons R."/>
            <person name="Seto K."/>
            <person name="Myers J."/>
            <person name="Bonds A."/>
            <person name="Quandt C.A."/>
            <person name="Barry K."/>
            <person name="Liu P."/>
            <person name="Grigoriev I."/>
            <person name="Longcore J.E."/>
            <person name="James T.Y."/>
        </authorList>
    </citation>
    <scope>NUCLEOTIDE SEQUENCE</scope>
    <source>
        <strain evidence="1">JEL0513</strain>
    </source>
</reference>
<evidence type="ECO:0000313" key="2">
    <source>
        <dbReference type="Proteomes" id="UP001211907"/>
    </source>
</evidence>
<dbReference type="AlphaFoldDB" id="A0AAD5XFR5"/>
<protein>
    <submittedName>
        <fullName evidence="1">Uncharacterized protein</fullName>
    </submittedName>
</protein>
<dbReference type="EMBL" id="JADGJH010000932">
    <property type="protein sequence ID" value="KAJ3120832.1"/>
    <property type="molecule type" value="Genomic_DNA"/>
</dbReference>
<dbReference type="InterPro" id="IPR032675">
    <property type="entry name" value="LRR_dom_sf"/>
</dbReference>
<name>A0AAD5XFR5_9FUNG</name>
<sequence>MADCKALVTAFPDLLNYNITGTNCCTSPDPENVSQRVLCDGSSRIYHLDLAANGLEGPIPDFSALTELTEL</sequence>
<comment type="caution">
    <text evidence="1">The sequence shown here is derived from an EMBL/GenBank/DDBJ whole genome shotgun (WGS) entry which is preliminary data.</text>
</comment>
<evidence type="ECO:0000313" key="1">
    <source>
        <dbReference type="EMBL" id="KAJ3120832.1"/>
    </source>
</evidence>
<keyword evidence="2" id="KW-1185">Reference proteome</keyword>
<dbReference type="Gene3D" id="3.80.10.10">
    <property type="entry name" value="Ribonuclease Inhibitor"/>
    <property type="match status" value="1"/>
</dbReference>
<gene>
    <name evidence="1" type="ORF">HK100_012632</name>
</gene>
<dbReference type="Proteomes" id="UP001211907">
    <property type="component" value="Unassembled WGS sequence"/>
</dbReference>
<organism evidence="1 2">
    <name type="scientific">Physocladia obscura</name>
    <dbReference type="NCBI Taxonomy" id="109957"/>
    <lineage>
        <taxon>Eukaryota</taxon>
        <taxon>Fungi</taxon>
        <taxon>Fungi incertae sedis</taxon>
        <taxon>Chytridiomycota</taxon>
        <taxon>Chytridiomycota incertae sedis</taxon>
        <taxon>Chytridiomycetes</taxon>
        <taxon>Chytridiales</taxon>
        <taxon>Chytriomycetaceae</taxon>
        <taxon>Physocladia</taxon>
    </lineage>
</organism>
<proteinExistence type="predicted"/>